<dbReference type="RefSeq" id="WP_111064472.1">
    <property type="nucleotide sequence ID" value="NZ_JBHUCU010000016.1"/>
</dbReference>
<dbReference type="OrthoDB" id="800014at2"/>
<evidence type="ECO:0000313" key="1">
    <source>
        <dbReference type="EMBL" id="PZE15842.1"/>
    </source>
</evidence>
<gene>
    <name evidence="1" type="ORF">DNU06_15795</name>
</gene>
<dbReference type="Proteomes" id="UP000249248">
    <property type="component" value="Unassembled WGS sequence"/>
</dbReference>
<accession>A0A2W1NJQ0</accession>
<reference evidence="1 2" key="1">
    <citation type="submission" date="2018-06" db="EMBL/GenBank/DDBJ databases">
        <title>The draft genome sequence of Crocinitomix sp. SM1701.</title>
        <authorList>
            <person name="Zhang X."/>
        </authorList>
    </citation>
    <scope>NUCLEOTIDE SEQUENCE [LARGE SCALE GENOMIC DNA]</scope>
    <source>
        <strain evidence="1 2">SM1701</strain>
    </source>
</reference>
<dbReference type="AlphaFoldDB" id="A0A2W1NJQ0"/>
<protein>
    <submittedName>
        <fullName evidence="1">Uncharacterized protein</fullName>
    </submittedName>
</protein>
<name>A0A2W1NJQ0_9FLAO</name>
<dbReference type="EMBL" id="QKSB01000015">
    <property type="protein sequence ID" value="PZE15842.1"/>
    <property type="molecule type" value="Genomic_DNA"/>
</dbReference>
<proteinExistence type="predicted"/>
<comment type="caution">
    <text evidence="1">The sequence shown here is derived from an EMBL/GenBank/DDBJ whole genome shotgun (WGS) entry which is preliminary data.</text>
</comment>
<evidence type="ECO:0000313" key="2">
    <source>
        <dbReference type="Proteomes" id="UP000249248"/>
    </source>
</evidence>
<keyword evidence="2" id="KW-1185">Reference proteome</keyword>
<organism evidence="1 2">
    <name type="scientific">Putridiphycobacter roseus</name>
    <dbReference type="NCBI Taxonomy" id="2219161"/>
    <lineage>
        <taxon>Bacteria</taxon>
        <taxon>Pseudomonadati</taxon>
        <taxon>Bacteroidota</taxon>
        <taxon>Flavobacteriia</taxon>
        <taxon>Flavobacteriales</taxon>
        <taxon>Crocinitomicaceae</taxon>
        <taxon>Putridiphycobacter</taxon>
    </lineage>
</organism>
<sequence length="201" mass="23479">MITKDKIDTYNYYGGDIDGFLKFVNNERRSINDTEWNKINSFIQDIQLITDKKTSEEYTEKVLSEINKSCDVEVFAYFMKKIPFHEYFMALVGVTKLIEAKINEDTIVGFSEITDPLKLKFELSSDIQKLEKLSFKTLEKLKIQFLPTSTFQELAIANKWSNDYIELSSSFDALYKAANWNSTEKEQSNSGLWTKFKNIFK</sequence>